<reference evidence="1" key="1">
    <citation type="submission" date="2014-09" db="EMBL/GenBank/DDBJ databases">
        <authorList>
            <person name="Magalhaes I.L.F."/>
            <person name="Oliveira U."/>
            <person name="Santos F.R."/>
            <person name="Vidigal T.H.D.A."/>
            <person name="Brescovit A.D."/>
            <person name="Santos A.J."/>
        </authorList>
    </citation>
    <scope>NUCLEOTIDE SEQUENCE</scope>
    <source>
        <tissue evidence="1">Shoot tissue taken approximately 20 cm above the soil surface</tissue>
    </source>
</reference>
<dbReference type="EMBL" id="GBRH01254256">
    <property type="protein sequence ID" value="JAD43639.1"/>
    <property type="molecule type" value="Transcribed_RNA"/>
</dbReference>
<proteinExistence type="predicted"/>
<accession>A0A0A8ZWA0</accession>
<organism evidence="1">
    <name type="scientific">Arundo donax</name>
    <name type="common">Giant reed</name>
    <name type="synonym">Donax arundinaceus</name>
    <dbReference type="NCBI Taxonomy" id="35708"/>
    <lineage>
        <taxon>Eukaryota</taxon>
        <taxon>Viridiplantae</taxon>
        <taxon>Streptophyta</taxon>
        <taxon>Embryophyta</taxon>
        <taxon>Tracheophyta</taxon>
        <taxon>Spermatophyta</taxon>
        <taxon>Magnoliopsida</taxon>
        <taxon>Liliopsida</taxon>
        <taxon>Poales</taxon>
        <taxon>Poaceae</taxon>
        <taxon>PACMAD clade</taxon>
        <taxon>Arundinoideae</taxon>
        <taxon>Arundineae</taxon>
        <taxon>Arundo</taxon>
    </lineage>
</organism>
<sequence length="56" mass="6414">MSVMVLLVSNSIDLPIVCWPEFPENPHACFLLHDQVRKEWIVLISLCPVGCTMFKL</sequence>
<name>A0A0A8ZWA0_ARUDO</name>
<protein>
    <submittedName>
        <fullName evidence="1">Uncharacterized protein</fullName>
    </submittedName>
</protein>
<reference evidence="1" key="2">
    <citation type="journal article" date="2015" name="Data Brief">
        <title>Shoot transcriptome of the giant reed, Arundo donax.</title>
        <authorList>
            <person name="Barrero R.A."/>
            <person name="Guerrero F.D."/>
            <person name="Moolhuijzen P."/>
            <person name="Goolsby J.A."/>
            <person name="Tidwell J."/>
            <person name="Bellgard S.E."/>
            <person name="Bellgard M.I."/>
        </authorList>
    </citation>
    <scope>NUCLEOTIDE SEQUENCE</scope>
    <source>
        <tissue evidence="1">Shoot tissue taken approximately 20 cm above the soil surface</tissue>
    </source>
</reference>
<evidence type="ECO:0000313" key="1">
    <source>
        <dbReference type="EMBL" id="JAD43639.1"/>
    </source>
</evidence>
<dbReference type="AlphaFoldDB" id="A0A0A8ZWA0"/>